<dbReference type="Proteomes" id="UP001432180">
    <property type="component" value="Chromosome"/>
</dbReference>
<dbReference type="RefSeq" id="WP_328986289.1">
    <property type="nucleotide sequence ID" value="NZ_CP121472.1"/>
</dbReference>
<feature type="chain" id="PRO_5047156538" description="Thiol:disulfide interchange protein DsbC" evidence="1">
    <location>
        <begin position="23"/>
        <end position="72"/>
    </location>
</feature>
<keyword evidence="1" id="KW-0732">Signal</keyword>
<gene>
    <name evidence="2" type="ORF">Thiowin_00651</name>
</gene>
<dbReference type="EMBL" id="CP121472">
    <property type="protein sequence ID" value="WPL15734.1"/>
    <property type="molecule type" value="Genomic_DNA"/>
</dbReference>
<proteinExistence type="predicted"/>
<accession>A0ABZ0S5Z1</accession>
<organism evidence="2 3">
    <name type="scientific">Thiorhodovibrio winogradskyi</name>
    <dbReference type="NCBI Taxonomy" id="77007"/>
    <lineage>
        <taxon>Bacteria</taxon>
        <taxon>Pseudomonadati</taxon>
        <taxon>Pseudomonadota</taxon>
        <taxon>Gammaproteobacteria</taxon>
        <taxon>Chromatiales</taxon>
        <taxon>Chromatiaceae</taxon>
        <taxon>Thiorhodovibrio</taxon>
    </lineage>
</organism>
<evidence type="ECO:0000256" key="1">
    <source>
        <dbReference type="SAM" id="SignalP"/>
    </source>
</evidence>
<reference evidence="2 3" key="1">
    <citation type="journal article" date="2023" name="Microorganisms">
        <title>Thiorhodovibrio frisius and Trv. litoralis spp. nov., Two Novel Members from a Clade of Fastidious Purple Sulfur Bacteria That Exhibit Unique Red-Shifted Light-Harvesting Capabilities.</title>
        <authorList>
            <person name="Methner A."/>
            <person name="Kuzyk S.B."/>
            <person name="Petersen J."/>
            <person name="Bauer S."/>
            <person name="Brinkmann H."/>
            <person name="Sichau K."/>
            <person name="Wanner G."/>
            <person name="Wolf J."/>
            <person name="Neumann-Schaal M."/>
            <person name="Henke P."/>
            <person name="Tank M."/>
            <person name="Sproer C."/>
            <person name="Bunk B."/>
            <person name="Overmann J."/>
        </authorList>
    </citation>
    <scope>NUCLEOTIDE SEQUENCE [LARGE SCALE GENOMIC DNA]</scope>
    <source>
        <strain evidence="2 3">DSM 6702</strain>
    </source>
</reference>
<sequence>MRQFLRSSLPCLLALSGPAAIATLPLPPDLADLSAPLEASIQLPGSGVQMLQLQDRVAFISANGRYAFTGDA</sequence>
<evidence type="ECO:0000313" key="3">
    <source>
        <dbReference type="Proteomes" id="UP001432180"/>
    </source>
</evidence>
<protein>
    <recommendedName>
        <fullName evidence="4">Thiol:disulfide interchange protein DsbC</fullName>
    </recommendedName>
</protein>
<feature type="signal peptide" evidence="1">
    <location>
        <begin position="1"/>
        <end position="22"/>
    </location>
</feature>
<evidence type="ECO:0008006" key="4">
    <source>
        <dbReference type="Google" id="ProtNLM"/>
    </source>
</evidence>
<evidence type="ECO:0000313" key="2">
    <source>
        <dbReference type="EMBL" id="WPL15734.1"/>
    </source>
</evidence>
<name>A0ABZ0S5Z1_9GAMM</name>
<keyword evidence="3" id="KW-1185">Reference proteome</keyword>